<dbReference type="InterPro" id="IPR029044">
    <property type="entry name" value="Nucleotide-diphossugar_trans"/>
</dbReference>
<dbReference type="InterPro" id="IPR004988">
    <property type="entry name" value="DUF273"/>
</dbReference>
<evidence type="ECO:0000313" key="3">
    <source>
        <dbReference type="WBParaSite" id="Csp11.Scaffold605.g5686.t2"/>
    </source>
</evidence>
<proteinExistence type="predicted"/>
<dbReference type="Pfam" id="PF03314">
    <property type="entry name" value="DUF273"/>
    <property type="match status" value="1"/>
</dbReference>
<evidence type="ECO:0000313" key="2">
    <source>
        <dbReference type="Proteomes" id="UP000095282"/>
    </source>
</evidence>
<dbReference type="PANTHER" id="PTHR31562:SF13">
    <property type="entry name" value="NUCLEOTID_TRANS DOMAIN-CONTAINING PROTEIN-RELATED"/>
    <property type="match status" value="1"/>
</dbReference>
<dbReference type="AlphaFoldDB" id="A0A1I7TGF1"/>
<dbReference type="PANTHER" id="PTHR31562">
    <property type="entry name" value="PROTEIN CBG18972"/>
    <property type="match status" value="1"/>
</dbReference>
<dbReference type="Gene3D" id="3.90.550.10">
    <property type="entry name" value="Spore Coat Polysaccharide Biosynthesis Protein SpsA, Chain A"/>
    <property type="match status" value="1"/>
</dbReference>
<evidence type="ECO:0000256" key="1">
    <source>
        <dbReference type="SAM" id="Phobius"/>
    </source>
</evidence>
<dbReference type="STRING" id="1561998.A0A1I7TGF1"/>
<dbReference type="eggNOG" id="ENOG502SE55">
    <property type="taxonomic scope" value="Eukaryota"/>
</dbReference>
<keyword evidence="1" id="KW-0472">Membrane</keyword>
<reference evidence="3" key="1">
    <citation type="submission" date="2016-11" db="UniProtKB">
        <authorList>
            <consortium name="WormBaseParasite"/>
        </authorList>
    </citation>
    <scope>IDENTIFICATION</scope>
</reference>
<organism evidence="2 3">
    <name type="scientific">Caenorhabditis tropicalis</name>
    <dbReference type="NCBI Taxonomy" id="1561998"/>
    <lineage>
        <taxon>Eukaryota</taxon>
        <taxon>Metazoa</taxon>
        <taxon>Ecdysozoa</taxon>
        <taxon>Nematoda</taxon>
        <taxon>Chromadorea</taxon>
        <taxon>Rhabditida</taxon>
        <taxon>Rhabditina</taxon>
        <taxon>Rhabditomorpha</taxon>
        <taxon>Rhabditoidea</taxon>
        <taxon>Rhabditidae</taxon>
        <taxon>Peloderinae</taxon>
        <taxon>Caenorhabditis</taxon>
    </lineage>
</organism>
<keyword evidence="1" id="KW-0812">Transmembrane</keyword>
<sequence>MMSSTYGIYRHKKTISFLTLFIFAFTIFEYLSKPVIDYSENLYHIPYPIIKRSEYPVNVSSENIALVFVLSEGLNRDYYKLALDSVECYAKAHGYQFVLTDDSNWGCDYLKDKFFRRHCVIAKILPKYEVIVHLDSDIGVVNPKRRIEDYLDERIDIIFYDRHFNSEIAIGSYIARNTSYSLEIIKDFADYEKQLPDSYHGSENGALHIFLAEKLFPNNAIELELCRKAWRNSKTITDQFIYTACIRDLFGGSTDFGRLRILRKGTGHIRDTWLTSGVWSPERDFMIHGWKTPKLAEVPEGRIFPIQMSNTKWYSPFSGDFDLEKCGLGNTTWNYNEKLIGSREDVEYGLRKYEMNRAMKKIELLRGLYDLIENRAYFFRWFFHPKKSSLFLW</sequence>
<keyword evidence="2" id="KW-1185">Reference proteome</keyword>
<dbReference type="Proteomes" id="UP000095282">
    <property type="component" value="Unplaced"/>
</dbReference>
<dbReference type="WBParaSite" id="Csp11.Scaffold605.g5686.t2">
    <property type="protein sequence ID" value="Csp11.Scaffold605.g5686.t2"/>
    <property type="gene ID" value="Csp11.Scaffold605.g5686"/>
</dbReference>
<accession>A0A1I7TGF1</accession>
<name>A0A1I7TGF1_9PELO</name>
<feature type="transmembrane region" description="Helical" evidence="1">
    <location>
        <begin position="12"/>
        <end position="31"/>
    </location>
</feature>
<protein>
    <submittedName>
        <fullName evidence="3">Glyco_transf_7C domain-containing protein</fullName>
    </submittedName>
</protein>
<keyword evidence="1" id="KW-1133">Transmembrane helix</keyword>